<sequence>MTATTIEEEQDALKRKVKKRIKNELMDRNDMTQGELAELIGEGVSQTNRAINGETSPKSKAIRKKIFTLFNITDL</sequence>
<dbReference type="Gene3D" id="1.10.260.40">
    <property type="entry name" value="lambda repressor-like DNA-binding domains"/>
    <property type="match status" value="1"/>
</dbReference>
<proteinExistence type="predicted"/>
<dbReference type="InterPro" id="IPR001387">
    <property type="entry name" value="Cro/C1-type_HTH"/>
</dbReference>
<evidence type="ECO:0008006" key="3">
    <source>
        <dbReference type="Google" id="ProtNLM"/>
    </source>
</evidence>
<reference evidence="1 2" key="1">
    <citation type="journal article" date="2015" name="Microbiology (Mosc.)">
        <title>Genomics of the Weissella cibaria species with an examination of its metabolic traits.</title>
        <authorList>
            <person name="Lynch K.M."/>
            <person name="Lucid A."/>
            <person name="Arendt E.K."/>
            <person name="Sleator R.D."/>
            <person name="Lucey B."/>
            <person name="Coffey A."/>
        </authorList>
    </citation>
    <scope>NUCLEOTIDE SEQUENCE [LARGE SCALE GENOMIC DNA]</scope>
    <source>
        <strain evidence="1 2">AB3b</strain>
    </source>
</reference>
<dbReference type="AlphaFoldDB" id="A0A0D1MAM8"/>
<dbReference type="Proteomes" id="UP000032289">
    <property type="component" value="Unassembled WGS sequence"/>
</dbReference>
<dbReference type="CDD" id="cd00093">
    <property type="entry name" value="HTH_XRE"/>
    <property type="match status" value="1"/>
</dbReference>
<dbReference type="EMBL" id="JWHT01000021">
    <property type="protein sequence ID" value="KIU24951.1"/>
    <property type="molecule type" value="Genomic_DNA"/>
</dbReference>
<dbReference type="PATRIC" id="fig|137591.24.peg.859"/>
<evidence type="ECO:0000313" key="2">
    <source>
        <dbReference type="Proteomes" id="UP000032289"/>
    </source>
</evidence>
<evidence type="ECO:0000313" key="1">
    <source>
        <dbReference type="EMBL" id="KIU24951.1"/>
    </source>
</evidence>
<dbReference type="InterPro" id="IPR010982">
    <property type="entry name" value="Lambda_DNA-bd_dom_sf"/>
</dbReference>
<gene>
    <name evidence="1" type="ORF">ab3b_00876</name>
</gene>
<name>A0A0D1MAM8_9LACO</name>
<organism evidence="1 2">
    <name type="scientific">Weissella cibaria</name>
    <dbReference type="NCBI Taxonomy" id="137591"/>
    <lineage>
        <taxon>Bacteria</taxon>
        <taxon>Bacillati</taxon>
        <taxon>Bacillota</taxon>
        <taxon>Bacilli</taxon>
        <taxon>Lactobacillales</taxon>
        <taxon>Lactobacillaceae</taxon>
        <taxon>Weissella</taxon>
    </lineage>
</organism>
<dbReference type="GO" id="GO:0003677">
    <property type="term" value="F:DNA binding"/>
    <property type="evidence" value="ECO:0007669"/>
    <property type="project" value="InterPro"/>
</dbReference>
<dbReference type="RefSeq" id="WP_043941004.1">
    <property type="nucleotide sequence ID" value="NZ_JWHT01000021.1"/>
</dbReference>
<accession>A0A0D1MAM8</accession>
<dbReference type="SUPFAM" id="SSF47413">
    <property type="entry name" value="lambda repressor-like DNA-binding domains"/>
    <property type="match status" value="1"/>
</dbReference>
<comment type="caution">
    <text evidence="1">The sequence shown here is derived from an EMBL/GenBank/DDBJ whole genome shotgun (WGS) entry which is preliminary data.</text>
</comment>
<protein>
    <recommendedName>
        <fullName evidence="3">Transcriptional regulator</fullName>
    </recommendedName>
</protein>